<dbReference type="InterPro" id="IPR008594">
    <property type="entry name" value="DcpS/DCS2"/>
</dbReference>
<dbReference type="InterPro" id="IPR036265">
    <property type="entry name" value="HIT-like_sf"/>
</dbReference>
<name>X6MGA4_RETFI</name>
<proteinExistence type="predicted"/>
<dbReference type="GO" id="GO:0000290">
    <property type="term" value="P:deadenylation-dependent decapping of nuclear-transcribed mRNA"/>
    <property type="evidence" value="ECO:0007669"/>
    <property type="project" value="InterPro"/>
</dbReference>
<evidence type="ECO:0008006" key="3">
    <source>
        <dbReference type="Google" id="ProtNLM"/>
    </source>
</evidence>
<dbReference type="PANTHER" id="PTHR12978">
    <property type="entry name" value="HISTIDINE TRIAD HIT PROTEIN MEMBER"/>
    <property type="match status" value="1"/>
</dbReference>
<dbReference type="OrthoDB" id="10264956at2759"/>
<dbReference type="SUPFAM" id="SSF54197">
    <property type="entry name" value="HIT-like"/>
    <property type="match status" value="1"/>
</dbReference>
<dbReference type="GO" id="GO:0000932">
    <property type="term" value="C:P-body"/>
    <property type="evidence" value="ECO:0007669"/>
    <property type="project" value="TreeGrafter"/>
</dbReference>
<dbReference type="GO" id="GO:0000340">
    <property type="term" value="F:RNA 7-methylguanosine cap binding"/>
    <property type="evidence" value="ECO:0007669"/>
    <property type="project" value="TreeGrafter"/>
</dbReference>
<accession>X6MGA4</accession>
<protein>
    <recommendedName>
        <fullName evidence="3">M7GpppX diphosphatase</fullName>
    </recommendedName>
</protein>
<dbReference type="GO" id="GO:0005634">
    <property type="term" value="C:nucleus"/>
    <property type="evidence" value="ECO:0007669"/>
    <property type="project" value="TreeGrafter"/>
</dbReference>
<evidence type="ECO:0000313" key="2">
    <source>
        <dbReference type="Proteomes" id="UP000023152"/>
    </source>
</evidence>
<dbReference type="GO" id="GO:0016787">
    <property type="term" value="F:hydrolase activity"/>
    <property type="evidence" value="ECO:0007669"/>
    <property type="project" value="InterPro"/>
</dbReference>
<dbReference type="Proteomes" id="UP000023152">
    <property type="component" value="Unassembled WGS sequence"/>
</dbReference>
<reference evidence="1 2" key="1">
    <citation type="journal article" date="2013" name="Curr. Biol.">
        <title>The Genome of the Foraminiferan Reticulomyxa filosa.</title>
        <authorList>
            <person name="Glockner G."/>
            <person name="Hulsmann N."/>
            <person name="Schleicher M."/>
            <person name="Noegel A.A."/>
            <person name="Eichinger L."/>
            <person name="Gallinger C."/>
            <person name="Pawlowski J."/>
            <person name="Sierra R."/>
            <person name="Euteneuer U."/>
            <person name="Pillet L."/>
            <person name="Moustafa A."/>
            <person name="Platzer M."/>
            <person name="Groth M."/>
            <person name="Szafranski K."/>
            <person name="Schliwa M."/>
        </authorList>
    </citation>
    <scope>NUCLEOTIDE SEQUENCE [LARGE SCALE GENOMIC DNA]</scope>
</reference>
<dbReference type="Pfam" id="PF11969">
    <property type="entry name" value="DcpS_C"/>
    <property type="match status" value="1"/>
</dbReference>
<dbReference type="EMBL" id="ASPP01020984">
    <property type="protein sequence ID" value="ETO12899.1"/>
    <property type="molecule type" value="Genomic_DNA"/>
</dbReference>
<organism evidence="1 2">
    <name type="scientific">Reticulomyxa filosa</name>
    <dbReference type="NCBI Taxonomy" id="46433"/>
    <lineage>
        <taxon>Eukaryota</taxon>
        <taxon>Sar</taxon>
        <taxon>Rhizaria</taxon>
        <taxon>Retaria</taxon>
        <taxon>Foraminifera</taxon>
        <taxon>Monothalamids</taxon>
        <taxon>Reticulomyxidae</taxon>
        <taxon>Reticulomyxa</taxon>
    </lineage>
</organism>
<gene>
    <name evidence="1" type="ORF">RFI_24473</name>
</gene>
<sequence>MFLGVQFSLQPTVFLFFQMQNLARMRSQLNKNKVFGGAASKNVSQINLFFPEGPRIWKNRNNDIANEICDRTIGSQSRKKKKKKKKKAVLKVSKKNGATIDIRSIRETVAVYTTLTKPYIDSMSSIKNKWVRDITSGKNQEKIIHTEHDFISVVSKSWDKHLNSITGVASDVKEKIDVNEIINNLHIIAIALDPNLKCLRDLCLSEHVKLLMKIKDQTLQKIEEIYSVKESQIMVFIDYPPQFYLFHVHFRCIPNRTKGVTEHFKSMTIGTAILLDDVIENLEYDISYYKTHSITCSVRNNHPLYLLATSTADKKALTIHELLNKDQ</sequence>
<dbReference type="AlphaFoldDB" id="X6MGA4"/>
<dbReference type="PANTHER" id="PTHR12978:SF0">
    <property type="entry name" value="M7GPPPX DIPHOSPHATASE"/>
    <property type="match status" value="1"/>
</dbReference>
<dbReference type="Gene3D" id="3.30.428.10">
    <property type="entry name" value="HIT-like"/>
    <property type="match status" value="1"/>
</dbReference>
<evidence type="ECO:0000313" key="1">
    <source>
        <dbReference type="EMBL" id="ETO12899.1"/>
    </source>
</evidence>
<comment type="caution">
    <text evidence="1">The sequence shown here is derived from an EMBL/GenBank/DDBJ whole genome shotgun (WGS) entry which is preliminary data.</text>
</comment>
<keyword evidence="2" id="KW-1185">Reference proteome</keyword>